<protein>
    <submittedName>
        <fullName evidence="1">Uncharacterized protein</fullName>
    </submittedName>
</protein>
<comment type="caution">
    <text evidence="1">The sequence shown here is derived from an EMBL/GenBank/DDBJ whole genome shotgun (WGS) entry which is preliminary data.</text>
</comment>
<proteinExistence type="predicted"/>
<evidence type="ECO:0000313" key="2">
    <source>
        <dbReference type="Proteomes" id="UP001314170"/>
    </source>
</evidence>
<dbReference type="EMBL" id="CAWUPB010001157">
    <property type="protein sequence ID" value="CAK7339170.1"/>
    <property type="molecule type" value="Genomic_DNA"/>
</dbReference>
<keyword evidence="2" id="KW-1185">Reference proteome</keyword>
<organism evidence="1 2">
    <name type="scientific">Dovyalis caffra</name>
    <dbReference type="NCBI Taxonomy" id="77055"/>
    <lineage>
        <taxon>Eukaryota</taxon>
        <taxon>Viridiplantae</taxon>
        <taxon>Streptophyta</taxon>
        <taxon>Embryophyta</taxon>
        <taxon>Tracheophyta</taxon>
        <taxon>Spermatophyta</taxon>
        <taxon>Magnoliopsida</taxon>
        <taxon>eudicotyledons</taxon>
        <taxon>Gunneridae</taxon>
        <taxon>Pentapetalae</taxon>
        <taxon>rosids</taxon>
        <taxon>fabids</taxon>
        <taxon>Malpighiales</taxon>
        <taxon>Salicaceae</taxon>
        <taxon>Flacourtieae</taxon>
        <taxon>Dovyalis</taxon>
    </lineage>
</organism>
<dbReference type="Proteomes" id="UP001314170">
    <property type="component" value="Unassembled WGS sequence"/>
</dbReference>
<reference evidence="1 2" key="1">
    <citation type="submission" date="2024-01" db="EMBL/GenBank/DDBJ databases">
        <authorList>
            <person name="Waweru B."/>
        </authorList>
    </citation>
    <scope>NUCLEOTIDE SEQUENCE [LARGE SCALE GENOMIC DNA]</scope>
</reference>
<sequence length="201" mass="22800">MFDHRNNPRSTYVYHSGDGFLLCSKRRRRSGERSNLSHYVFNPTTRQFAIIPPPTDDAKCYYVINQNPDDLDMGIVFPDMSRDQSTDKSIVVNTMEKGCPKRFVKYCLHMNAAVMAYLEVTKGKDPSELPFSSEKGLFDLLLFIQGNDEEGPFLVMRIAGEIISFNCTETKDYLLGDFDFRGFQISGDGDISDPFIASLTS</sequence>
<dbReference type="AlphaFoldDB" id="A0AAV1RS92"/>
<name>A0AAV1RS92_9ROSI</name>
<accession>A0AAV1RS92</accession>
<gene>
    <name evidence="1" type="ORF">DCAF_LOCUS14220</name>
</gene>
<evidence type="ECO:0000313" key="1">
    <source>
        <dbReference type="EMBL" id="CAK7339170.1"/>
    </source>
</evidence>